<dbReference type="Gene3D" id="3.30.300.30">
    <property type="match status" value="1"/>
</dbReference>
<dbReference type="Gene3D" id="3.40.50.12780">
    <property type="entry name" value="N-terminal domain of ligase-like"/>
    <property type="match status" value="1"/>
</dbReference>
<gene>
    <name evidence="5" type="ORF">KSF_073300</name>
</gene>
<name>A0A8J3N3P6_9CHLR</name>
<accession>A0A8J3N3P6</accession>
<dbReference type="Pfam" id="PF13193">
    <property type="entry name" value="AMP-binding_C"/>
    <property type="match status" value="1"/>
</dbReference>
<evidence type="ECO:0000259" key="4">
    <source>
        <dbReference type="Pfam" id="PF13193"/>
    </source>
</evidence>
<dbReference type="InterPro" id="IPR025110">
    <property type="entry name" value="AMP-bd_C"/>
</dbReference>
<dbReference type="PANTHER" id="PTHR43201:SF5">
    <property type="entry name" value="MEDIUM-CHAIN ACYL-COA LIGASE ACSF2, MITOCHONDRIAL"/>
    <property type="match status" value="1"/>
</dbReference>
<sequence>MTKIQPHAITVYKYRIFTTIVRRTTMITTQDYFIHPEERAASLKGYTLPAIFNEAVTTGGEGPAVFDGTRLRSWHDWSHDAFALARVLQELGVSKGDVVALHLPNSWEYLTLHVAIALTGAIMFPLHMAYGELELRVLLERASASILVLPASHGQRDLLTLGERLLTTLPSLQHLFVTNSQAHSGIGTIEALLQQYAGASPQPVSLSPTDPFVLLPSSGTTSLRPKICIHSHDGLLSNAAAVASDGNARAEDTIISASPFTHLFGLLSIHLSILSHGRQALLPGWGTERFFELAHQSKATVAFAVPAQLRDVCLHLDTQPETPRLHLREVRTGGAKVPSSLVADIRRTLGAGVIVQWGMSEVGAGTFTRPDDPPEAASTSIGRPVTGAEVRIVNENMHDITNGETGNLLYRSPSMFCGYLKDERLTREAITTDGWLRTGDLASFNTDGTVAFEGRRTELINRGGLKFSAVEVESLLVDLVQLNQLAIIARPDERLGERSCLVASLRSGYSITLAEITTHLAAKGLAKYKWPEELLLLNELPATPTGKIARVRLMDLLQVEDQK</sequence>
<reference evidence="5" key="1">
    <citation type="submission" date="2020-10" db="EMBL/GenBank/DDBJ databases">
        <title>Taxonomic study of unclassified bacteria belonging to the class Ktedonobacteria.</title>
        <authorList>
            <person name="Yabe S."/>
            <person name="Wang C.M."/>
            <person name="Zheng Y."/>
            <person name="Sakai Y."/>
            <person name="Cavaletti L."/>
            <person name="Monciardini P."/>
            <person name="Donadio S."/>
        </authorList>
    </citation>
    <scope>NUCLEOTIDE SEQUENCE</scope>
    <source>
        <strain evidence="5">ID150040</strain>
    </source>
</reference>
<evidence type="ECO:0000256" key="1">
    <source>
        <dbReference type="ARBA" id="ARBA00006432"/>
    </source>
</evidence>
<evidence type="ECO:0000313" key="6">
    <source>
        <dbReference type="Proteomes" id="UP000597444"/>
    </source>
</evidence>
<evidence type="ECO:0000256" key="2">
    <source>
        <dbReference type="ARBA" id="ARBA00022598"/>
    </source>
</evidence>
<evidence type="ECO:0000313" key="5">
    <source>
        <dbReference type="EMBL" id="GHO97282.1"/>
    </source>
</evidence>
<dbReference type="GO" id="GO:0031956">
    <property type="term" value="F:medium-chain fatty acid-CoA ligase activity"/>
    <property type="evidence" value="ECO:0007669"/>
    <property type="project" value="TreeGrafter"/>
</dbReference>
<proteinExistence type="inferred from homology"/>
<dbReference type="InterPro" id="IPR045851">
    <property type="entry name" value="AMP-bd_C_sf"/>
</dbReference>
<protein>
    <submittedName>
        <fullName evidence="5">Cyclohexanecarboxylate-CoA ligase</fullName>
    </submittedName>
</protein>
<dbReference type="Proteomes" id="UP000597444">
    <property type="component" value="Unassembled WGS sequence"/>
</dbReference>
<dbReference type="InterPro" id="IPR000873">
    <property type="entry name" value="AMP-dep_synth/lig_dom"/>
</dbReference>
<feature type="domain" description="AMP-binding enzyme C-terminal" evidence="4">
    <location>
        <begin position="471"/>
        <end position="547"/>
    </location>
</feature>
<dbReference type="SUPFAM" id="SSF56801">
    <property type="entry name" value="Acetyl-CoA synthetase-like"/>
    <property type="match status" value="1"/>
</dbReference>
<dbReference type="EMBL" id="BNJK01000001">
    <property type="protein sequence ID" value="GHO97282.1"/>
    <property type="molecule type" value="Genomic_DNA"/>
</dbReference>
<dbReference type="InterPro" id="IPR042099">
    <property type="entry name" value="ANL_N_sf"/>
</dbReference>
<dbReference type="Pfam" id="PF00501">
    <property type="entry name" value="AMP-binding"/>
    <property type="match status" value="1"/>
</dbReference>
<dbReference type="GO" id="GO:0006631">
    <property type="term" value="P:fatty acid metabolic process"/>
    <property type="evidence" value="ECO:0007669"/>
    <property type="project" value="TreeGrafter"/>
</dbReference>
<feature type="domain" description="AMP-dependent synthetase/ligase" evidence="3">
    <location>
        <begin position="54"/>
        <end position="420"/>
    </location>
</feature>
<dbReference type="PANTHER" id="PTHR43201">
    <property type="entry name" value="ACYL-COA SYNTHETASE"/>
    <property type="match status" value="1"/>
</dbReference>
<dbReference type="AlphaFoldDB" id="A0A8J3N3P6"/>
<keyword evidence="2 5" id="KW-0436">Ligase</keyword>
<comment type="similarity">
    <text evidence="1">Belongs to the ATP-dependent AMP-binding enzyme family.</text>
</comment>
<comment type="caution">
    <text evidence="5">The sequence shown here is derived from an EMBL/GenBank/DDBJ whole genome shotgun (WGS) entry which is preliminary data.</text>
</comment>
<evidence type="ECO:0000259" key="3">
    <source>
        <dbReference type="Pfam" id="PF00501"/>
    </source>
</evidence>
<organism evidence="5 6">
    <name type="scientific">Reticulibacter mediterranei</name>
    <dbReference type="NCBI Taxonomy" id="2778369"/>
    <lineage>
        <taxon>Bacteria</taxon>
        <taxon>Bacillati</taxon>
        <taxon>Chloroflexota</taxon>
        <taxon>Ktedonobacteria</taxon>
        <taxon>Ktedonobacterales</taxon>
        <taxon>Reticulibacteraceae</taxon>
        <taxon>Reticulibacter</taxon>
    </lineage>
</organism>
<keyword evidence="6" id="KW-1185">Reference proteome</keyword>